<protein>
    <submittedName>
        <fullName evidence="1">Uncharacterized protein</fullName>
    </submittedName>
</protein>
<evidence type="ECO:0000313" key="1">
    <source>
        <dbReference type="EMBL" id="TNN70173.1"/>
    </source>
</evidence>
<gene>
    <name evidence="1" type="ORF">EYF80_019674</name>
</gene>
<organism evidence="1 2">
    <name type="scientific">Liparis tanakae</name>
    <name type="common">Tanaka's snailfish</name>
    <dbReference type="NCBI Taxonomy" id="230148"/>
    <lineage>
        <taxon>Eukaryota</taxon>
        <taxon>Metazoa</taxon>
        <taxon>Chordata</taxon>
        <taxon>Craniata</taxon>
        <taxon>Vertebrata</taxon>
        <taxon>Euteleostomi</taxon>
        <taxon>Actinopterygii</taxon>
        <taxon>Neopterygii</taxon>
        <taxon>Teleostei</taxon>
        <taxon>Neoteleostei</taxon>
        <taxon>Acanthomorphata</taxon>
        <taxon>Eupercaria</taxon>
        <taxon>Perciformes</taxon>
        <taxon>Cottioidei</taxon>
        <taxon>Cottales</taxon>
        <taxon>Liparidae</taxon>
        <taxon>Liparis</taxon>
    </lineage>
</organism>
<accession>A0A4Z2HYV7</accession>
<reference evidence="1 2" key="1">
    <citation type="submission" date="2019-03" db="EMBL/GenBank/DDBJ databases">
        <title>First draft genome of Liparis tanakae, snailfish: a comprehensive survey of snailfish specific genes.</title>
        <authorList>
            <person name="Kim W."/>
            <person name="Song I."/>
            <person name="Jeong J.-H."/>
            <person name="Kim D."/>
            <person name="Kim S."/>
            <person name="Ryu S."/>
            <person name="Song J.Y."/>
            <person name="Lee S.K."/>
        </authorList>
    </citation>
    <scope>NUCLEOTIDE SEQUENCE [LARGE SCALE GENOMIC DNA]</scope>
    <source>
        <tissue evidence="1">Muscle</tissue>
    </source>
</reference>
<dbReference type="Proteomes" id="UP000314294">
    <property type="component" value="Unassembled WGS sequence"/>
</dbReference>
<evidence type="ECO:0000313" key="2">
    <source>
        <dbReference type="Proteomes" id="UP000314294"/>
    </source>
</evidence>
<keyword evidence="2" id="KW-1185">Reference proteome</keyword>
<dbReference type="AlphaFoldDB" id="A0A4Z2HYV7"/>
<sequence>MWGLSCHSLNQPVVSCSQPFTPVLQAMEIALTWLYLGQSSEVVGQLSNELCEELVRAAGLQRTVELNHQVLGGLHQPGGLQAGSSLSVEAPELDKVPIKGGEVQLVRVYEEEVGLRHTSEHHCGVSGEDEEVICIALQPGPQGDVGSFGVDGVVGPVVVVGLMVGLMVGLAAMADLSLEASEARVAFLNILQAKSHSSTPPKAIALQSVYTVLPKANVFRGVDLLFSTGQRVGGGQGVHGKHLLHVGQYDLVFLQPSRDMIEDMTGSKSRAVSLYVIRPQFSIAPALKATVSGSWMMVTLKTAFMAGSSKQGKVFLAYVACICELKHQKLCIHDKPGLLYGGRGGVTQASQHSMVPIEAREVQLVGVDDEEVRFLHTSDDHR</sequence>
<dbReference type="EMBL" id="SRLO01000167">
    <property type="protein sequence ID" value="TNN70173.1"/>
    <property type="molecule type" value="Genomic_DNA"/>
</dbReference>
<proteinExistence type="predicted"/>
<name>A0A4Z2HYV7_9TELE</name>
<comment type="caution">
    <text evidence="1">The sequence shown here is derived from an EMBL/GenBank/DDBJ whole genome shotgun (WGS) entry which is preliminary data.</text>
</comment>